<sequence length="170" mass="18710">MCLESVGSAMKKSFGFRSKNGVSPFGSSINPVRDSGHGINFQPGYRIRDKDLRKIHEAAIVGNVAKVQHVLLFGKNGLNDREKMNRTALHLACANGHSVVVTLLLERKCLLNLCDDENRTALMKAIECQEEECATLLLEHGANPNVMDVCENTALHYAVFCQNISLTAKL</sequence>
<keyword evidence="2" id="KW-1185">Reference proteome</keyword>
<accession>A0ABM4R691</accession>
<dbReference type="Gene3D" id="1.25.40.20">
    <property type="entry name" value="Ankyrin repeat-containing domain"/>
    <property type="match status" value="1"/>
</dbReference>
<dbReference type="InterPro" id="IPR050657">
    <property type="entry name" value="Ankyrin_repeat_domain"/>
</dbReference>
<evidence type="ECO:0000313" key="3">
    <source>
        <dbReference type="RefSeq" id="XP_070631072.1"/>
    </source>
</evidence>
<feature type="repeat" description="ANK" evidence="1">
    <location>
        <begin position="84"/>
        <end position="116"/>
    </location>
</feature>
<evidence type="ECO:0000313" key="2">
    <source>
        <dbReference type="Proteomes" id="UP001652663"/>
    </source>
</evidence>
<dbReference type="PANTHER" id="PTHR24147:SF64">
    <property type="entry name" value="ANKYRIN REPEAT DOMAIN-CONTAINING PROTEIN 19-RELATED"/>
    <property type="match status" value="1"/>
</dbReference>
<gene>
    <name evidence="3" type="primary">LOC139178154</name>
</gene>
<dbReference type="SUPFAM" id="SSF48403">
    <property type="entry name" value="Ankyrin repeat"/>
    <property type="match status" value="1"/>
</dbReference>
<dbReference type="InterPro" id="IPR002110">
    <property type="entry name" value="Ankyrin_rpt"/>
</dbReference>
<dbReference type="SMART" id="SM00248">
    <property type="entry name" value="ANK"/>
    <property type="match status" value="2"/>
</dbReference>
<feature type="repeat" description="ANK" evidence="1">
    <location>
        <begin position="117"/>
        <end position="149"/>
    </location>
</feature>
<proteinExistence type="predicted"/>
<dbReference type="PANTHER" id="PTHR24147">
    <property type="entry name" value="ANKYRIN REPEAT DOMAIN 36-RELATED"/>
    <property type="match status" value="1"/>
</dbReference>
<dbReference type="PRINTS" id="PR01415">
    <property type="entry name" value="ANKYRIN"/>
</dbReference>
<dbReference type="GeneID" id="139178154"/>
<dbReference type="Proteomes" id="UP001652663">
    <property type="component" value="Chromosome 21"/>
</dbReference>
<reference evidence="3" key="1">
    <citation type="submission" date="2025-08" db="UniProtKB">
        <authorList>
            <consortium name="RefSeq"/>
        </authorList>
    </citation>
    <scope>IDENTIFICATION</scope>
    <source>
        <tissue evidence="3">Blood</tissue>
    </source>
</reference>
<dbReference type="Pfam" id="PF12796">
    <property type="entry name" value="Ank_2"/>
    <property type="match status" value="1"/>
</dbReference>
<name>A0ABM4R691_BOSIN</name>
<dbReference type="InterPro" id="IPR036770">
    <property type="entry name" value="Ankyrin_rpt-contain_sf"/>
</dbReference>
<keyword evidence="1" id="KW-0040">ANK repeat</keyword>
<dbReference type="RefSeq" id="XP_070631072.1">
    <property type="nucleotide sequence ID" value="XM_070774971.1"/>
</dbReference>
<dbReference type="PROSITE" id="PS50088">
    <property type="entry name" value="ANK_REPEAT"/>
    <property type="match status" value="2"/>
</dbReference>
<dbReference type="PROSITE" id="PS50297">
    <property type="entry name" value="ANK_REP_REGION"/>
    <property type="match status" value="2"/>
</dbReference>
<evidence type="ECO:0000256" key="1">
    <source>
        <dbReference type="PROSITE-ProRule" id="PRU00023"/>
    </source>
</evidence>
<protein>
    <submittedName>
        <fullName evidence="3">Ankyrin repeat domain-containing protein 20A5</fullName>
    </submittedName>
</protein>
<organism evidence="2 3">
    <name type="scientific">Bos indicus</name>
    <name type="common">Zebu</name>
    <dbReference type="NCBI Taxonomy" id="9915"/>
    <lineage>
        <taxon>Eukaryota</taxon>
        <taxon>Metazoa</taxon>
        <taxon>Chordata</taxon>
        <taxon>Craniata</taxon>
        <taxon>Vertebrata</taxon>
        <taxon>Euteleostomi</taxon>
        <taxon>Mammalia</taxon>
        <taxon>Eutheria</taxon>
        <taxon>Laurasiatheria</taxon>
        <taxon>Artiodactyla</taxon>
        <taxon>Ruminantia</taxon>
        <taxon>Pecora</taxon>
        <taxon>Bovidae</taxon>
        <taxon>Bovinae</taxon>
        <taxon>Bos</taxon>
    </lineage>
</organism>